<dbReference type="KEGG" id="poj:PtoMrB4_05370"/>
<dbReference type="SMART" id="SM00220">
    <property type="entry name" value="S_TKc"/>
    <property type="match status" value="1"/>
</dbReference>
<evidence type="ECO:0000256" key="1">
    <source>
        <dbReference type="ARBA" id="ARBA00022679"/>
    </source>
</evidence>
<reference evidence="8 9" key="1">
    <citation type="journal article" date="2020" name="Microbiol. Resour. Announc.">
        <title>Complete genome sequence of Pseudomonas otitidis strain MrB4, isolated from Lake Biwa in Japan.</title>
        <authorList>
            <person name="Miyazaki K."/>
            <person name="Hase E."/>
            <person name="Maruya T."/>
        </authorList>
    </citation>
    <scope>NUCLEOTIDE SEQUENCE [LARGE SCALE GENOMIC DNA]</scope>
    <source>
        <strain evidence="8 9">MrB4</strain>
    </source>
</reference>
<dbReference type="Gene3D" id="3.30.200.20">
    <property type="entry name" value="Phosphorylase Kinase, domain 1"/>
    <property type="match status" value="1"/>
</dbReference>
<evidence type="ECO:0000313" key="8">
    <source>
        <dbReference type="EMBL" id="BCA26560.1"/>
    </source>
</evidence>
<dbReference type="AlphaFoldDB" id="A0A679GG60"/>
<dbReference type="GO" id="GO:0004674">
    <property type="term" value="F:protein serine/threonine kinase activity"/>
    <property type="evidence" value="ECO:0007669"/>
    <property type="project" value="UniProtKB-KW"/>
</dbReference>
<protein>
    <submittedName>
        <fullName evidence="8">Serine/threonine protein kinase</fullName>
    </submittedName>
</protein>
<name>A0A679GG60_9GAMM</name>
<keyword evidence="2 5" id="KW-0547">Nucleotide-binding</keyword>
<dbReference type="PROSITE" id="PS00107">
    <property type="entry name" value="PROTEIN_KINASE_ATP"/>
    <property type="match status" value="1"/>
</dbReference>
<feature type="compositionally biased region" description="Basic residues" evidence="6">
    <location>
        <begin position="1"/>
        <end position="11"/>
    </location>
</feature>
<feature type="binding site" evidence="5">
    <location>
        <position position="79"/>
    </location>
    <ligand>
        <name>ATP</name>
        <dbReference type="ChEBI" id="CHEBI:30616"/>
    </ligand>
</feature>
<dbReference type="Proteomes" id="UP000501237">
    <property type="component" value="Chromosome"/>
</dbReference>
<dbReference type="PROSITE" id="PS50011">
    <property type="entry name" value="PROTEIN_KINASE_DOM"/>
    <property type="match status" value="1"/>
</dbReference>
<evidence type="ECO:0000256" key="4">
    <source>
        <dbReference type="ARBA" id="ARBA00022840"/>
    </source>
</evidence>
<dbReference type="GeneID" id="57395747"/>
<dbReference type="InterPro" id="IPR011009">
    <property type="entry name" value="Kinase-like_dom_sf"/>
</dbReference>
<keyword evidence="4 5" id="KW-0067">ATP-binding</keyword>
<keyword evidence="8" id="KW-0723">Serine/threonine-protein kinase</keyword>
<feature type="region of interest" description="Disordered" evidence="6">
    <location>
        <begin position="1"/>
        <end position="22"/>
    </location>
</feature>
<evidence type="ECO:0000256" key="3">
    <source>
        <dbReference type="ARBA" id="ARBA00022777"/>
    </source>
</evidence>
<keyword evidence="1" id="KW-0808">Transferase</keyword>
<evidence type="ECO:0000256" key="5">
    <source>
        <dbReference type="PROSITE-ProRule" id="PRU10141"/>
    </source>
</evidence>
<dbReference type="InterPro" id="IPR017441">
    <property type="entry name" value="Protein_kinase_ATP_BS"/>
</dbReference>
<dbReference type="GO" id="GO:0005524">
    <property type="term" value="F:ATP binding"/>
    <property type="evidence" value="ECO:0007669"/>
    <property type="project" value="UniProtKB-UniRule"/>
</dbReference>
<dbReference type="EMBL" id="AP022642">
    <property type="protein sequence ID" value="BCA26560.1"/>
    <property type="molecule type" value="Genomic_DNA"/>
</dbReference>
<dbReference type="PROSITE" id="PS00108">
    <property type="entry name" value="PROTEIN_KINASE_ST"/>
    <property type="match status" value="1"/>
</dbReference>
<evidence type="ECO:0000313" key="9">
    <source>
        <dbReference type="Proteomes" id="UP000501237"/>
    </source>
</evidence>
<evidence type="ECO:0000256" key="2">
    <source>
        <dbReference type="ARBA" id="ARBA00022741"/>
    </source>
</evidence>
<dbReference type="RefSeq" id="WP_172432440.1">
    <property type="nucleotide sequence ID" value="NZ_AP022642.1"/>
</dbReference>
<keyword evidence="3 8" id="KW-0418">Kinase</keyword>
<feature type="domain" description="Protein kinase" evidence="7">
    <location>
        <begin position="44"/>
        <end position="312"/>
    </location>
</feature>
<dbReference type="PANTHER" id="PTHR43289:SF34">
    <property type="entry name" value="SERINE_THREONINE-PROTEIN KINASE YBDM-RELATED"/>
    <property type="match status" value="1"/>
</dbReference>
<dbReference type="Pfam" id="PF00069">
    <property type="entry name" value="Pkinase"/>
    <property type="match status" value="1"/>
</dbReference>
<evidence type="ECO:0000256" key="6">
    <source>
        <dbReference type="SAM" id="MobiDB-lite"/>
    </source>
</evidence>
<dbReference type="Gene3D" id="1.10.510.10">
    <property type="entry name" value="Transferase(Phosphotransferase) domain 1"/>
    <property type="match status" value="1"/>
</dbReference>
<dbReference type="PANTHER" id="PTHR43289">
    <property type="entry name" value="MITOGEN-ACTIVATED PROTEIN KINASE KINASE KINASE 20-RELATED"/>
    <property type="match status" value="1"/>
</dbReference>
<dbReference type="CDD" id="cd14014">
    <property type="entry name" value="STKc_PknB_like"/>
    <property type="match status" value="1"/>
</dbReference>
<dbReference type="SUPFAM" id="SSF56112">
    <property type="entry name" value="Protein kinase-like (PK-like)"/>
    <property type="match status" value="1"/>
</dbReference>
<proteinExistence type="predicted"/>
<evidence type="ECO:0000259" key="7">
    <source>
        <dbReference type="PROSITE" id="PS50011"/>
    </source>
</evidence>
<sequence>MSKARRRRKPRPPTTPASHESFACASSAPAADLGELPTVLNGRYRLERLLGIGGMGSVHRARDLLWEQFGEPSPWVAVKLLNEEFATIPDASALLYSEYALAVRLRHPAIVRLHAFEVDTACRRAFITQELLKGLPLDHLLCDRPTGLPWSELREIAVPLLGAVAHAHRCGVVHGDLKPSNVILTDAGPRLFDFGLAHADGGLPTLARERIGAWTPRYAALELLDGDRPSPASDLYALACVLYELATGRHPYGRLDARQALEQHRHRRLEAPGALPLRAGRALRAALAPTATARCIGLEELEAAFRRRGPLLPEWIRRPLARI</sequence>
<dbReference type="InterPro" id="IPR008271">
    <property type="entry name" value="Ser/Thr_kinase_AS"/>
</dbReference>
<dbReference type="InterPro" id="IPR000719">
    <property type="entry name" value="Prot_kinase_dom"/>
</dbReference>
<gene>
    <name evidence="8" type="primary">stk1</name>
    <name evidence="8" type="ORF">PtoMrB4_05370</name>
</gene>
<organism evidence="8 9">
    <name type="scientific">Metapseudomonas otitidis</name>
    <dbReference type="NCBI Taxonomy" id="319939"/>
    <lineage>
        <taxon>Bacteria</taxon>
        <taxon>Pseudomonadati</taxon>
        <taxon>Pseudomonadota</taxon>
        <taxon>Gammaproteobacteria</taxon>
        <taxon>Pseudomonadales</taxon>
        <taxon>Pseudomonadaceae</taxon>
        <taxon>Metapseudomonas</taxon>
    </lineage>
</organism>
<accession>A0A679GG60</accession>